<name>A0ABN1ITZ7_9GAMM</name>
<proteinExistence type="predicted"/>
<keyword evidence="2" id="KW-1185">Reference proteome</keyword>
<accession>A0ABN1ITZ7</accession>
<evidence type="ECO:0008006" key="3">
    <source>
        <dbReference type="Google" id="ProtNLM"/>
    </source>
</evidence>
<dbReference type="EMBL" id="BAAAEU010000024">
    <property type="protein sequence ID" value="GAA0721306.1"/>
    <property type="molecule type" value="Genomic_DNA"/>
</dbReference>
<evidence type="ECO:0000313" key="1">
    <source>
        <dbReference type="EMBL" id="GAA0721306.1"/>
    </source>
</evidence>
<dbReference type="Proteomes" id="UP001501523">
    <property type="component" value="Unassembled WGS sequence"/>
</dbReference>
<protein>
    <recommendedName>
        <fullName evidence="3">DUF2190 family protein</fullName>
    </recommendedName>
</protein>
<sequence>MATWQYKTFFQSGPETFEAGQPAQDIIVINTASLIATFPTLAAGDVVQIRQKSGLRAYVPELCYIHGDTATTTAVNLEVDGGAGVLVTAAAFAGVAKQVQADSPGAFNYALANNTPDAGSIVQLRFTGAPTGTGNYFVAITTRPAQA</sequence>
<evidence type="ECO:0000313" key="2">
    <source>
        <dbReference type="Proteomes" id="UP001501523"/>
    </source>
</evidence>
<organism evidence="1 2">
    <name type="scientific">Dokdonella soli</name>
    <dbReference type="NCBI Taxonomy" id="529810"/>
    <lineage>
        <taxon>Bacteria</taxon>
        <taxon>Pseudomonadati</taxon>
        <taxon>Pseudomonadota</taxon>
        <taxon>Gammaproteobacteria</taxon>
        <taxon>Lysobacterales</taxon>
        <taxon>Rhodanobacteraceae</taxon>
        <taxon>Dokdonella</taxon>
    </lineage>
</organism>
<comment type="caution">
    <text evidence="1">The sequence shown here is derived from an EMBL/GenBank/DDBJ whole genome shotgun (WGS) entry which is preliminary data.</text>
</comment>
<dbReference type="RefSeq" id="WP_343792846.1">
    <property type="nucleotide sequence ID" value="NZ_BAAAEU010000024.1"/>
</dbReference>
<gene>
    <name evidence="1" type="ORF">GCM10009105_31500</name>
</gene>
<reference evidence="1 2" key="1">
    <citation type="journal article" date="2019" name="Int. J. Syst. Evol. Microbiol.">
        <title>The Global Catalogue of Microorganisms (GCM) 10K type strain sequencing project: providing services to taxonomists for standard genome sequencing and annotation.</title>
        <authorList>
            <consortium name="The Broad Institute Genomics Platform"/>
            <consortium name="The Broad Institute Genome Sequencing Center for Infectious Disease"/>
            <person name="Wu L."/>
            <person name="Ma J."/>
        </authorList>
    </citation>
    <scope>NUCLEOTIDE SEQUENCE [LARGE SCALE GENOMIC DNA]</scope>
    <source>
        <strain evidence="1 2">JCM 15421</strain>
    </source>
</reference>